<feature type="non-terminal residue" evidence="1">
    <location>
        <position position="61"/>
    </location>
</feature>
<dbReference type="AlphaFoldDB" id="A0A0B7BAY9"/>
<evidence type="ECO:0000313" key="1">
    <source>
        <dbReference type="EMBL" id="CEK90057.1"/>
    </source>
</evidence>
<organism evidence="1">
    <name type="scientific">Arion vulgaris</name>
    <dbReference type="NCBI Taxonomy" id="1028688"/>
    <lineage>
        <taxon>Eukaryota</taxon>
        <taxon>Metazoa</taxon>
        <taxon>Spiralia</taxon>
        <taxon>Lophotrochozoa</taxon>
        <taxon>Mollusca</taxon>
        <taxon>Gastropoda</taxon>
        <taxon>Heterobranchia</taxon>
        <taxon>Euthyneura</taxon>
        <taxon>Panpulmonata</taxon>
        <taxon>Eupulmonata</taxon>
        <taxon>Stylommatophora</taxon>
        <taxon>Helicina</taxon>
        <taxon>Arionoidea</taxon>
        <taxon>Arionidae</taxon>
        <taxon>Arion</taxon>
    </lineage>
</organism>
<dbReference type="EMBL" id="HACG01043192">
    <property type="protein sequence ID" value="CEK90057.1"/>
    <property type="molecule type" value="Transcribed_RNA"/>
</dbReference>
<sequence length="61" mass="7279">MESPDGAVQEEILVTLITITDETFYITKMLQQNFTSIIIIHLQSMRNKCFILQQQKYFIYF</sequence>
<protein>
    <submittedName>
        <fullName evidence="1">Uncharacterized protein</fullName>
    </submittedName>
</protein>
<gene>
    <name evidence="1" type="primary">ORF174456</name>
</gene>
<reference evidence="1" key="1">
    <citation type="submission" date="2014-12" db="EMBL/GenBank/DDBJ databases">
        <title>Insight into the proteome of Arion vulgaris.</title>
        <authorList>
            <person name="Aradska J."/>
            <person name="Bulat T."/>
            <person name="Smidak R."/>
            <person name="Sarate P."/>
            <person name="Gangsoo J."/>
            <person name="Sialana F."/>
            <person name="Bilban M."/>
            <person name="Lubec G."/>
        </authorList>
    </citation>
    <scope>NUCLEOTIDE SEQUENCE</scope>
    <source>
        <tissue evidence="1">Skin</tissue>
    </source>
</reference>
<accession>A0A0B7BAY9</accession>
<proteinExistence type="predicted"/>
<name>A0A0B7BAY9_9EUPU</name>